<keyword evidence="3 4" id="KW-0687">Ribonucleoprotein</keyword>
<dbReference type="Gene3D" id="3.90.1030.10">
    <property type="entry name" value="Ribosomal protein L17"/>
    <property type="match status" value="1"/>
</dbReference>
<dbReference type="InterPro" id="IPR036373">
    <property type="entry name" value="Ribosomal_bL17_sf"/>
</dbReference>
<dbReference type="GO" id="GO:0006412">
    <property type="term" value="P:translation"/>
    <property type="evidence" value="ECO:0007669"/>
    <property type="project" value="UniProtKB-UniRule"/>
</dbReference>
<dbReference type="GO" id="GO:0003735">
    <property type="term" value="F:structural constituent of ribosome"/>
    <property type="evidence" value="ECO:0007669"/>
    <property type="project" value="InterPro"/>
</dbReference>
<reference evidence="6 7" key="1">
    <citation type="journal article" date="2016" name="Nat. Commun.">
        <title>Thousands of microbial genomes shed light on interconnected biogeochemical processes in an aquifer system.</title>
        <authorList>
            <person name="Anantharaman K."/>
            <person name="Brown C.T."/>
            <person name="Hug L.A."/>
            <person name="Sharon I."/>
            <person name="Castelle C.J."/>
            <person name="Probst A.J."/>
            <person name="Thomas B.C."/>
            <person name="Singh A."/>
            <person name="Wilkins M.J."/>
            <person name="Karaoz U."/>
            <person name="Brodie E.L."/>
            <person name="Williams K.H."/>
            <person name="Hubbard S.S."/>
            <person name="Banfield J.F."/>
        </authorList>
    </citation>
    <scope>NUCLEOTIDE SEQUENCE [LARGE SCALE GENOMIC DNA]</scope>
</reference>
<dbReference type="AlphaFoldDB" id="A0A1F4Q3Z5"/>
<protein>
    <recommendedName>
        <fullName evidence="4">Large ribosomal subunit protein bL17</fullName>
    </recommendedName>
</protein>
<dbReference type="SUPFAM" id="SSF64263">
    <property type="entry name" value="Prokaryotic ribosomal protein L17"/>
    <property type="match status" value="1"/>
</dbReference>
<dbReference type="PANTHER" id="PTHR14413:SF16">
    <property type="entry name" value="LARGE RIBOSOMAL SUBUNIT PROTEIN BL17M"/>
    <property type="match status" value="1"/>
</dbReference>
<dbReference type="PANTHER" id="PTHR14413">
    <property type="entry name" value="RIBOSOMAL PROTEIN L17"/>
    <property type="match status" value="1"/>
</dbReference>
<evidence type="ECO:0000256" key="1">
    <source>
        <dbReference type="ARBA" id="ARBA00008777"/>
    </source>
</evidence>
<dbReference type="EMBL" id="METM01000007">
    <property type="protein sequence ID" value="OGB90556.1"/>
    <property type="molecule type" value="Genomic_DNA"/>
</dbReference>
<dbReference type="Pfam" id="PF01196">
    <property type="entry name" value="Ribosomal_L17"/>
    <property type="match status" value="1"/>
</dbReference>
<evidence type="ECO:0000256" key="5">
    <source>
        <dbReference type="RuleBase" id="RU000660"/>
    </source>
</evidence>
<dbReference type="GO" id="GO:0015934">
    <property type="term" value="C:large ribosomal subunit"/>
    <property type="evidence" value="ECO:0007669"/>
    <property type="project" value="TreeGrafter"/>
</dbReference>
<evidence type="ECO:0000313" key="7">
    <source>
        <dbReference type="Proteomes" id="UP000178724"/>
    </source>
</evidence>
<evidence type="ECO:0000256" key="2">
    <source>
        <dbReference type="ARBA" id="ARBA00022980"/>
    </source>
</evidence>
<comment type="similarity">
    <text evidence="1 4 5">Belongs to the bacterial ribosomal protein bL17 family.</text>
</comment>
<dbReference type="Proteomes" id="UP000178724">
    <property type="component" value="Unassembled WGS sequence"/>
</dbReference>
<dbReference type="NCBIfam" id="TIGR00059">
    <property type="entry name" value="L17"/>
    <property type="match status" value="1"/>
</dbReference>
<sequence length="116" mass="13228">MRHRLGNRKLSRATDQRLALLRSIVRSLFIYGKVKVTLTRAKEARRMAERLITAAKSNNLMGRRKVESVLHDRAIVTQIFKTFPERFEGRPGGYTRITKLGARRGDAAPLALLELV</sequence>
<dbReference type="InterPro" id="IPR000456">
    <property type="entry name" value="Ribosomal_bL17"/>
</dbReference>
<organism evidence="6 7">
    <name type="scientific">candidate division WOR-1 bacterium RIFCSPHIGHO2_01_FULL_53_15</name>
    <dbReference type="NCBI Taxonomy" id="1802564"/>
    <lineage>
        <taxon>Bacteria</taxon>
        <taxon>Bacillati</taxon>
        <taxon>Saganbacteria</taxon>
    </lineage>
</organism>
<evidence type="ECO:0000313" key="6">
    <source>
        <dbReference type="EMBL" id="OGB90556.1"/>
    </source>
</evidence>
<dbReference type="HAMAP" id="MF_01368">
    <property type="entry name" value="Ribosomal_bL17"/>
    <property type="match status" value="1"/>
</dbReference>
<keyword evidence="2 4" id="KW-0689">Ribosomal protein</keyword>
<comment type="caution">
    <text evidence="6">The sequence shown here is derived from an EMBL/GenBank/DDBJ whole genome shotgun (WGS) entry which is preliminary data.</text>
</comment>
<evidence type="ECO:0000256" key="3">
    <source>
        <dbReference type="ARBA" id="ARBA00023274"/>
    </source>
</evidence>
<name>A0A1F4Q3Z5_UNCSA</name>
<gene>
    <name evidence="4" type="primary">rplQ</name>
    <name evidence="6" type="ORF">A2625_03310</name>
</gene>
<evidence type="ECO:0000256" key="4">
    <source>
        <dbReference type="HAMAP-Rule" id="MF_01368"/>
    </source>
</evidence>
<proteinExistence type="inferred from homology"/>
<accession>A0A1F4Q3Z5</accession>
<comment type="subunit">
    <text evidence="4">Part of the 50S ribosomal subunit. Contacts protein L32.</text>
</comment>